<dbReference type="Gene3D" id="3.30.70.2640">
    <property type="entry name" value="Arenavirus RNA polymerase"/>
    <property type="match status" value="1"/>
</dbReference>
<evidence type="ECO:0000256" key="9">
    <source>
        <dbReference type="ARBA" id="ARBA00022842"/>
    </source>
</evidence>
<keyword evidence="6 14" id="KW-0479">Metal-binding</keyword>
<keyword evidence="14" id="KW-0464">Manganese</keyword>
<proteinExistence type="inferred from homology"/>
<comment type="subunit">
    <text evidence="14">Homomultimer; the oligomeric structure is essential for the polymerase activity. Interacts with nucleoprotein N. Interacts with protein Z; this interaction inhibits viral transcription and replication, Z partially blocks the product exit tunnel for the releasing nascent RNA product.</text>
</comment>
<dbReference type="GO" id="GO:0046872">
    <property type="term" value="F:metal ion binding"/>
    <property type="evidence" value="ECO:0007669"/>
    <property type="project" value="UniProtKB-KW"/>
</dbReference>
<feature type="binding site" evidence="14">
    <location>
        <position position="89"/>
    </location>
    <ligand>
        <name>Mn(2+)</name>
        <dbReference type="ChEBI" id="CHEBI:29035"/>
        <label>2</label>
    </ligand>
</feature>
<feature type="binding site" evidence="14">
    <location>
        <position position="89"/>
    </location>
    <ligand>
        <name>Mn(2+)</name>
        <dbReference type="ChEBI" id="CHEBI:29035"/>
        <label>1</label>
    </ligand>
</feature>
<dbReference type="Pfam" id="PF17296">
    <property type="entry name" value="ArenaCapSnatch"/>
    <property type="match status" value="1"/>
</dbReference>
<evidence type="ECO:0000259" key="16">
    <source>
        <dbReference type="PROSITE" id="PS50525"/>
    </source>
</evidence>
<comment type="function">
    <text evidence="14">RNA-dependent RNA polymerase, which is responsible for the replication and transcription of the viral RNA genome using antigenomic RNA as an intermediate. During transcription, synthesizes subgenomic RNAs and assures their capping by a cap-snatching mechanism, which involves the endonuclease activity cleaving the host capped pre-mRNAs. These short capped RNAs are then used as primers for viral transcription. The 3'-end of subgenomic mRNAs molecules are heterogeneous and not polyadenylated. The replicase function is to direct synthesis of antigenomic and genomic RNA which are encapsidated and non capped. As a consequence of the use of the same enzyme for both transcription and replication, these mechanisms need to be well coordinated. These processes may be regulated by proteins N and Z in a dose-dependent manner. Z protein inhibits the viral polymerase L und thus the viral transcription and RNA synthesis.</text>
</comment>
<gene>
    <name evidence="14" type="primary">L</name>
</gene>
<dbReference type="GO" id="GO:0016787">
    <property type="term" value="F:hydrolase activity"/>
    <property type="evidence" value="ECO:0007669"/>
    <property type="project" value="UniProtKB-KW"/>
</dbReference>
<evidence type="ECO:0000256" key="2">
    <source>
        <dbReference type="ARBA" id="ARBA00022484"/>
    </source>
</evidence>
<comment type="domain">
    <text evidence="14">The N-terminus contains the endonuclease activity (endoN). The central region contains the RdRp activity.</text>
</comment>
<evidence type="ECO:0000256" key="12">
    <source>
        <dbReference type="ARBA" id="ARBA00023200"/>
    </source>
</evidence>
<dbReference type="InterPro" id="IPR048006">
    <property type="entry name" value="CapSnatch_bunyavir"/>
</dbReference>
<dbReference type="PROSITE" id="PS50525">
    <property type="entry name" value="RDRP_SSRNA_NEG_SEG"/>
    <property type="match status" value="1"/>
</dbReference>
<evidence type="ECO:0000256" key="6">
    <source>
        <dbReference type="ARBA" id="ARBA00022723"/>
    </source>
</evidence>
<keyword evidence="5 14" id="KW-1157">Cap snatching</keyword>
<evidence type="ECO:0000313" key="17">
    <source>
        <dbReference type="EMBL" id="AAX99342.1"/>
    </source>
</evidence>
<keyword evidence="9 14" id="KW-0460">Magnesium</keyword>
<dbReference type="GO" id="GO:0030430">
    <property type="term" value="C:host cell cytoplasm"/>
    <property type="evidence" value="ECO:0007669"/>
    <property type="project" value="UniProtKB-SubCell"/>
</dbReference>
<comment type="catalytic activity">
    <reaction evidence="13 14 15">
        <text>RNA(n) + a ribonucleoside 5'-triphosphate = RNA(n+1) + diphosphate</text>
        <dbReference type="Rhea" id="RHEA:21248"/>
        <dbReference type="Rhea" id="RHEA-COMP:14527"/>
        <dbReference type="Rhea" id="RHEA-COMP:17342"/>
        <dbReference type="ChEBI" id="CHEBI:33019"/>
        <dbReference type="ChEBI" id="CHEBI:61557"/>
        <dbReference type="ChEBI" id="CHEBI:140395"/>
        <dbReference type="EC" id="2.7.7.48"/>
    </reaction>
</comment>
<comment type="cofactor">
    <cofactor evidence="14">
        <name>Mg(2+)</name>
        <dbReference type="ChEBI" id="CHEBI:18420"/>
    </cofactor>
    <cofactor evidence="14">
        <name>Mn(2+)</name>
        <dbReference type="ChEBI" id="CHEBI:29035"/>
    </cofactor>
    <text evidence="14">For polymerase activity.</text>
</comment>
<evidence type="ECO:0000256" key="14">
    <source>
        <dbReference type="HAMAP-Rule" id="MF_04086"/>
    </source>
</evidence>
<keyword evidence="10 14" id="KW-0946">Virion</keyword>
<evidence type="ECO:0000256" key="11">
    <source>
        <dbReference type="ARBA" id="ARBA00022953"/>
    </source>
</evidence>
<feature type="binding site" evidence="14">
    <location>
        <position position="102"/>
    </location>
    <ligand>
        <name>Mn(2+)</name>
        <dbReference type="ChEBI" id="CHEBI:29035"/>
        <label>1</label>
    </ligand>
</feature>
<evidence type="ECO:0000256" key="13">
    <source>
        <dbReference type="ARBA" id="ARBA00048744"/>
    </source>
</evidence>
<dbReference type="GO" id="GO:0044423">
    <property type="term" value="C:virion component"/>
    <property type="evidence" value="ECO:0007669"/>
    <property type="project" value="UniProtKB-KW"/>
</dbReference>
<accession>A0PJ22</accession>
<dbReference type="PIRSF" id="PIRSF000836">
    <property type="entry name" value="L_ArenaV"/>
    <property type="match status" value="1"/>
</dbReference>
<keyword evidence="12 14" id="KW-1035">Host cytoplasm</keyword>
<keyword evidence="8 14" id="KW-0378">Hydrolase</keyword>
<evidence type="ECO:0000256" key="8">
    <source>
        <dbReference type="ARBA" id="ARBA00022801"/>
    </source>
</evidence>
<keyword evidence="2 14" id="KW-0696">RNA-directed RNA polymerase</keyword>
<feature type="domain" description="RdRp catalytic" evidence="16">
    <location>
        <begin position="1164"/>
        <end position="1361"/>
    </location>
</feature>
<dbReference type="InterPro" id="IPR026382">
    <property type="entry name" value="CapSnatch_arenavir"/>
</dbReference>
<dbReference type="GO" id="GO:0043657">
    <property type="term" value="C:host cell"/>
    <property type="evidence" value="ECO:0007669"/>
    <property type="project" value="UniProtKB-SubCell"/>
</dbReference>
<evidence type="ECO:0000256" key="3">
    <source>
        <dbReference type="ARBA" id="ARBA00022679"/>
    </source>
</evidence>
<reference evidence="17" key="1">
    <citation type="submission" date="2005-02" db="EMBL/GenBank/DDBJ databases">
        <authorList>
            <person name="Cajimat M.N.B."/>
            <person name="Fulhorst C.F."/>
        </authorList>
    </citation>
    <scope>NUCLEOTIDE SEQUENCE</scope>
    <source>
        <strain evidence="17">BeAn 70563</strain>
    </source>
</reference>
<dbReference type="GO" id="GO:0039689">
    <property type="term" value="P:negative stranded viral RNA replication"/>
    <property type="evidence" value="ECO:0007669"/>
    <property type="project" value="UniProtKB-UniRule"/>
</dbReference>
<sequence>MDEKINSLKDFVRKQVPEIPELSYQRELLLSQVEMGMILMEGFKLLSCLVEIESCKKNSCEHNSSQKFVDVILSDNGVVTPTLPKVIPDGFRFFNKTLILLETFVRVNPEEFEKKWKRDMSKLLTLKEDVQKAGITLVPIVDGRCNYNTNLMPDWATERFRWLLIDLLRESRGDSKIDIEEQEYQRLVHSLSKTGNQSLGFENIECLKRHCLNYESRLDESLLTGFNNDLRESKIREGLIKMKNWYRKEVFVKGMGNFVKTDKAKLLQSLENLGLHANSGTSKCPFCCCKILDICYKLMQKLKRGHSLSEGIPDEFIAKSQIEKEYLLVLSVCNKIKGKKVFNTRRNTLLFLDLIMLNFVIDVFENNPTELCFLKESGLIIGQMLLFSNDRVLDILSARKLLKKKLEISAHWVKKCNSILKRAEPDLWDYVSKYITEPKFDSLTSLAEELCTERPVMRYKVQIHSGDGCSHKEFETLSEQQQICLFKCLSHVSLSLTNSMKTSFSSRLLVNEVDHKNYFGTVRLKECYVQKFFLTNELYGLLFYQKTGERSRCYSLYLSDKGQLEEVGSFYCDPKRFFLPIFSDTVLLLMCAEMVSWLDFCEELAREVDPLLRLLVLSILCSPSKRNQTFLQGLRYFIMAFVNQAHHVQLMSKLVVECKSASDVLIQRLSVRMFRMVLDFGSDPDAFMSRKFKFLLNVSYLCHLVTKETPDRLTDQIKCFEKFLEPKLEFGFFVVNPSLNGTLTKEQEDAMVGGVSKFFSKDIFNIEDMKQPGVSRDLLSYCLTLFNKGKLKVNGSLKVNPFRPSFTSTALDLSSNKSVVIPKLDELGNIVSVYDKQKLVSTCVASLVERFKTKGKFNLDPNEIEFLIMDNLTNLLAIKGSAVKEREELSMLYEQLSDDAIKAFEELRQDVEFTLGRMRTPEKKKKTTNFYGNCTLESLWAPFNVMKAIRTETSIHEIRDFDPNILPPEIYEELCTSVFESSLKESFFLNEVLDICPLELLLKNLTTRCFEEQEFFDCFKYLLIQAGFDQRLGTYEHKSKSRLGLSEDVFKLRDDVRMSQRESNSEAIARRLDKSFFTSAALRNLCFYSEESPTEYTCISPNTGNLKFGLSYKEQVGSNRELYVGDLNTKMMTRLVEDFAEAVAKSMNYTCLNSEKEFEKAICDMKMAVNAGDICCSLDHSKWGPFMSPALFLSFINELKLKDHETSALIDCRPVLSVLRWHLHKAVEVPFNVAEAYCTGMLKRRLGLMSLQSQSVSEEFFHQQLLMGKEVPSHIMSVLDMGQGILHNLSDLYGLITEQFLNYCLDLLFDVVPISYTSSDDQITMIKFPTTNAPEGGESQSDWLEVLCFHDFLSSKLNKFVSPKSVCGSFAAEFKSRFFVMGEETPLLTKFVSAALHNVKCKTPTQLAETIDTICDQCVANGVGVTIVGEISKRVNRLIKYSGYPQTPFLAVEVQDVKDWVDGSRGYRLQRNVENCLSDHPQLELIRKSAKKVLTKIKRGLIFEEHLVQLIGKGGDNAMEAFLSYIDCSEIEKREALRYRWLNLSSNGDLRLVLRTKLMSARRVLEKEQIPTLIKTLQSKLSKNFSRGAKKILAESINKSAFQSSVASGFIGFCKSMGSKCVRDGSGGFLYIKDVISKVKICSCDICSLAPGIVFCDEALENVSMFSRPILWDYFSLVLTNACELGEWVFSCVQIPPKPTLLSNPNLFWAVKPRGVRLVEDQLGLNHVLQSVKRNYPKIFEEHLVPFMSDLQVSRTTDFTKLKYLDVCIALDMMNENLGIISHLLKGRDNSLYIVKQNECASAHVRQVEYVDYDVGLSPQQICSNFKIQLTFSTFINPLVMTTSTLRSFFWFGEVLRLEDENQIDVGELTDFVLLIKKYNVDRAMMLDDLTMGFVVSEIGEPKFRLLDFEWSGVEEQTSFPLSENSNNNEIKFTLNLQLEHKRLSTKYRLTRLVVYSYTMVCVMLVNDSRGVLKVENLTLRASGDVKEHRFLDGVTLVSHHPTLCGKRGINILDLFRDAELPIPETRMFPEEVFLDLSDYQSEVEDKYAYEIVGPEFSDVPLVMSGGCLVVGDKKLSHLLTELTGNVILKALGALETDGEIGSFLMGLWPYIKATKQRVKISQEEFLFIYETHRRSLLMSFEAYNDWLEFLDFSVCFSKTLGDLVVSDSSGNMRLRGVVCRPLRQVGTVMEIE</sequence>
<comment type="cofactor">
    <cofactor evidence="14">
        <name>Mn(2+)</name>
        <dbReference type="ChEBI" id="CHEBI:29035"/>
    </cofactor>
    <text evidence="14">For endonuclease activity. Binds 2 Mn(2+) ions in the active site. The divalent metal ions are crucial for catalytic activity.</text>
</comment>
<dbReference type="FunFam" id="3.30.70.2640:FF:000001">
    <property type="entry name" value="RNA-directed RNA polymerase L"/>
    <property type="match status" value="1"/>
</dbReference>
<organismHost>
    <name type="scientific">Neacomys guianae</name>
    <dbReference type="NCBI Taxonomy" id="461403"/>
</organismHost>
<dbReference type="EC" id="2.7.7.48" evidence="14"/>
<keyword evidence="7 14" id="KW-0547">Nucleotide-binding</keyword>
<dbReference type="GO" id="GO:0000166">
    <property type="term" value="F:nucleotide binding"/>
    <property type="evidence" value="ECO:0007669"/>
    <property type="project" value="UniProtKB-UniRule"/>
</dbReference>
<feature type="binding site" evidence="14">
    <location>
        <position position="51"/>
    </location>
    <ligand>
        <name>Mn(2+)</name>
        <dbReference type="ChEBI" id="CHEBI:29035"/>
        <label>1</label>
    </ligand>
</feature>
<comment type="subcellular location">
    <subcellularLocation>
        <location evidence="1">Host cell</location>
    </subcellularLocation>
    <subcellularLocation>
        <location evidence="14 15">Virion</location>
    </subcellularLocation>
    <subcellularLocation>
        <location evidence="14 15">Host cytoplasm</location>
    </subcellularLocation>
</comment>
<dbReference type="EC" id="3.1.-.-" evidence="14"/>
<keyword evidence="3 14" id="KW-0808">Transferase</keyword>
<evidence type="ECO:0000256" key="7">
    <source>
        <dbReference type="ARBA" id="ARBA00022741"/>
    </source>
</evidence>
<evidence type="ECO:0000256" key="1">
    <source>
        <dbReference type="ARBA" id="ARBA00004340"/>
    </source>
</evidence>
<reference evidence="17" key="2">
    <citation type="journal article" date="2007" name="Virology">
        <title>Principal host relationships and evolutionary history of the North American arenaviruses.</title>
        <authorList>
            <person name="Cajimat M.N."/>
            <person name="Milazzo M.L."/>
            <person name="Hess B.D."/>
            <person name="Rood M.P."/>
            <person name="Fulhorst C.F."/>
        </authorList>
    </citation>
    <scope>NUCLEOTIDE SEQUENCE</scope>
    <source>
        <strain evidence="17">BeAn 70563</strain>
    </source>
</reference>
<evidence type="ECO:0000256" key="10">
    <source>
        <dbReference type="ARBA" id="ARBA00022844"/>
    </source>
</evidence>
<dbReference type="Gene3D" id="1.20.1440.300">
    <property type="entry name" value="RNA-directed RNA polymerase L, helical domain"/>
    <property type="match status" value="1"/>
</dbReference>
<name>A0PJ22_AMAVB</name>
<comment type="caution">
    <text evidence="14">Lacks conserved residue(s) required for the propagation of feature annotation.</text>
</comment>
<dbReference type="EMBL" id="AY924389">
    <property type="protein sequence ID" value="AAX99342.1"/>
    <property type="molecule type" value="Genomic_RNA"/>
</dbReference>
<keyword evidence="11 14" id="KW-0693">Viral RNA replication</keyword>
<dbReference type="InterPro" id="IPR010453">
    <property type="entry name" value="RNA_pol_arenavir"/>
</dbReference>
<evidence type="ECO:0000256" key="15">
    <source>
        <dbReference type="PIRNR" id="PIRNR000836"/>
    </source>
</evidence>
<dbReference type="HAMAP" id="MF_04086">
    <property type="entry name" value="ARENA_L"/>
    <property type="match status" value="1"/>
</dbReference>
<keyword evidence="4 14" id="KW-0548">Nucleotidyltransferase</keyword>
<evidence type="ECO:0000256" key="4">
    <source>
        <dbReference type="ARBA" id="ARBA00022695"/>
    </source>
</evidence>
<comment type="similarity">
    <text evidence="14 15">Belongs to the Bunyavirales RNA polymerase family.</text>
</comment>
<protein>
    <recommendedName>
        <fullName evidence="14">RNA-directed RNA polymerase L</fullName>
        <shortName evidence="14">Protein L</shortName>
        <ecNumber evidence="14">2.7.7.48</ecNumber>
    </recommendedName>
    <alternativeName>
        <fullName evidence="14">Large structural protein</fullName>
    </alternativeName>
    <alternativeName>
        <fullName evidence="14">Replicase</fullName>
    </alternativeName>
    <alternativeName>
        <fullName evidence="14">Transcriptase</fullName>
    </alternativeName>
    <domain>
        <recommendedName>
            <fullName evidence="14">cap-snatching endonuclease</fullName>
            <ecNumber evidence="14">3.1.-.-</ecNumber>
        </recommendedName>
    </domain>
</protein>
<feature type="active site" evidence="14">
    <location>
        <position position="115"/>
    </location>
</feature>
<organism evidence="17">
    <name type="scientific">Amapari mammarenavirus (isolate Mouse/Brazil/BeAn 70563/1965)</name>
    <name type="common">AMAV</name>
    <name type="synonym">Amapar mammarenavirus</name>
    <dbReference type="NCBI Taxonomy" id="3052296"/>
    <lineage>
        <taxon>Viruses</taxon>
        <taxon>Riboviria</taxon>
        <taxon>Orthornavirae</taxon>
        <taxon>Negarnaviricota</taxon>
        <taxon>Polyploviricotina</taxon>
        <taxon>Bunyaviricetes</taxon>
        <taxon>Hareavirales</taxon>
        <taxon>Arenaviridae</taxon>
        <taxon>Mammarenavirus</taxon>
    </lineage>
</organism>
<feature type="binding site" evidence="14">
    <location>
        <position position="1321"/>
    </location>
    <ligand>
        <name>Mg(2+)</name>
        <dbReference type="ChEBI" id="CHEBI:18420"/>
        <note>catalytic; for RdRp activity</note>
    </ligand>
</feature>
<dbReference type="Pfam" id="PF06317">
    <property type="entry name" value="Arena_RNA_pol"/>
    <property type="match status" value="1"/>
</dbReference>
<evidence type="ECO:0000256" key="5">
    <source>
        <dbReference type="ARBA" id="ARBA00022715"/>
    </source>
</evidence>
<comment type="miscellaneous">
    <text evidence="14">Classified as His(-) endonuclease since it does not have a histidine upstream of the active site that coordinates the first cation. His(-) endonucleases display very low activity in vitro, although they are clearly active in vivo.</text>
</comment>
<dbReference type="GO" id="GO:0075526">
    <property type="term" value="P:cap snatching"/>
    <property type="evidence" value="ECO:0007669"/>
    <property type="project" value="UniProtKB-UniRule"/>
</dbReference>
<dbReference type="NCBIfam" id="TIGR04202">
    <property type="entry name" value="capSnatchArena"/>
    <property type="match status" value="1"/>
</dbReference>
<dbReference type="GO" id="GO:0003968">
    <property type="term" value="F:RNA-directed RNA polymerase activity"/>
    <property type="evidence" value="ECO:0007669"/>
    <property type="project" value="UniProtKB-UniRule"/>
</dbReference>
<dbReference type="InterPro" id="IPR007099">
    <property type="entry name" value="RNA-dir_pol_NSvirus"/>
</dbReference>